<feature type="transmembrane region" description="Helical" evidence="1">
    <location>
        <begin position="94"/>
        <end position="119"/>
    </location>
</feature>
<keyword evidence="1" id="KW-1133">Transmembrane helix</keyword>
<sequence>MTLILTTFGYCVVSALVPVVNAEAYVAGVAAVFDGFGVWSVALAAASGQMVGKVVYFLLGRDSLRWRWVRAKTESPKWRDALGRWQRRVGGNPWLGGLLLFVSAWLGVPPFAVMSVIAGQLRVPLAVFLAAGLAGRLGRFVTLLGLVEFATGG</sequence>
<comment type="caution">
    <text evidence="3">The sequence shown here is derived from an EMBL/GenBank/DDBJ whole genome shotgun (WGS) entry which is preliminary data.</text>
</comment>
<gene>
    <name evidence="3" type="ORF">DFJ64_3795</name>
</gene>
<proteinExistence type="predicted"/>
<dbReference type="RefSeq" id="WP_170152672.1">
    <property type="nucleotide sequence ID" value="NZ_QTUC01000001.1"/>
</dbReference>
<evidence type="ECO:0000313" key="3">
    <source>
        <dbReference type="EMBL" id="REF38320.1"/>
    </source>
</evidence>
<evidence type="ECO:0000256" key="1">
    <source>
        <dbReference type="SAM" id="Phobius"/>
    </source>
</evidence>
<dbReference type="EMBL" id="QTUC01000001">
    <property type="protein sequence ID" value="REF38320.1"/>
    <property type="molecule type" value="Genomic_DNA"/>
</dbReference>
<evidence type="ECO:0000313" key="4">
    <source>
        <dbReference type="Proteomes" id="UP000256485"/>
    </source>
</evidence>
<keyword evidence="1" id="KW-0812">Transmembrane</keyword>
<protein>
    <submittedName>
        <fullName evidence="3">Membrane protein YqaA with SNARE-associated domain</fullName>
    </submittedName>
</protein>
<keyword evidence="1" id="KW-0472">Membrane</keyword>
<dbReference type="Pfam" id="PF09335">
    <property type="entry name" value="VTT_dom"/>
    <property type="match status" value="1"/>
</dbReference>
<accession>A0A3D9VDU6</accession>
<evidence type="ECO:0000259" key="2">
    <source>
        <dbReference type="Pfam" id="PF09335"/>
    </source>
</evidence>
<keyword evidence="4" id="KW-1185">Reference proteome</keyword>
<dbReference type="Proteomes" id="UP000256485">
    <property type="component" value="Unassembled WGS sequence"/>
</dbReference>
<reference evidence="3 4" key="1">
    <citation type="submission" date="2018-08" db="EMBL/GenBank/DDBJ databases">
        <title>Sequencing the genomes of 1000 actinobacteria strains.</title>
        <authorList>
            <person name="Klenk H.-P."/>
        </authorList>
    </citation>
    <scope>NUCLEOTIDE SEQUENCE [LARGE SCALE GENOMIC DNA]</scope>
    <source>
        <strain evidence="3 4">DSM 22891</strain>
    </source>
</reference>
<feature type="transmembrane region" description="Helical" evidence="1">
    <location>
        <begin position="125"/>
        <end position="147"/>
    </location>
</feature>
<name>A0A3D9VDU6_THECX</name>
<dbReference type="InterPro" id="IPR032816">
    <property type="entry name" value="VTT_dom"/>
</dbReference>
<feature type="domain" description="VTT" evidence="2">
    <location>
        <begin position="23"/>
        <end position="145"/>
    </location>
</feature>
<organism evidence="3 4">
    <name type="scientific">Thermasporomyces composti</name>
    <dbReference type="NCBI Taxonomy" id="696763"/>
    <lineage>
        <taxon>Bacteria</taxon>
        <taxon>Bacillati</taxon>
        <taxon>Actinomycetota</taxon>
        <taxon>Actinomycetes</taxon>
        <taxon>Propionibacteriales</taxon>
        <taxon>Nocardioidaceae</taxon>
        <taxon>Thermasporomyces</taxon>
    </lineage>
</organism>
<feature type="transmembrane region" description="Helical" evidence="1">
    <location>
        <begin position="38"/>
        <end position="59"/>
    </location>
</feature>
<dbReference type="AlphaFoldDB" id="A0A3D9VDU6"/>